<sequence length="281" mass="29882">MDGRSLDWGAVGALQGIKNPIKAAECVLTSQTRQQPCGLIAPNLLVGEGARDYALSNGCVGCVASDLMTGNLGVFGVKCFDQRSKQTYCKYKRLLESEVNDKSDGFSVKQRRLDTVGAICVDWEGNVAAGASSGGIHLKPSGRIGQAALMGCGVWAQKCMAIATTGAGEYLTKTMFAKECANQLLDTSDANNLNALSKAFKEGFIDSPLLENIAAEDRLAGVLALYHDKDSAHTELLWGHSTHSMCCGYMSSSHSKPKAFVSQLPVGSKPGLHFKVEAINE</sequence>
<dbReference type="EMBL" id="OC917195">
    <property type="protein sequence ID" value="CAD7646432.1"/>
    <property type="molecule type" value="Genomic_DNA"/>
</dbReference>
<comment type="similarity">
    <text evidence="1">Belongs to the Ntn-hydrolase family.</text>
</comment>
<protein>
    <recommendedName>
        <fullName evidence="6">Threonine aspartase</fullName>
    </recommendedName>
</protein>
<proteinExistence type="inferred from homology"/>
<dbReference type="EMBL" id="CAJPVJ010002370">
    <property type="protein sequence ID" value="CAG2166202.1"/>
    <property type="molecule type" value="Genomic_DNA"/>
</dbReference>
<feature type="site" description="Cleavage; by autolysis" evidence="3">
    <location>
        <begin position="114"/>
        <end position="115"/>
    </location>
</feature>
<evidence type="ECO:0000313" key="5">
    <source>
        <dbReference type="Proteomes" id="UP000728032"/>
    </source>
</evidence>
<dbReference type="InterPro" id="IPR000246">
    <property type="entry name" value="Peptidase_T2"/>
</dbReference>
<organism evidence="4">
    <name type="scientific">Oppiella nova</name>
    <dbReference type="NCBI Taxonomy" id="334625"/>
    <lineage>
        <taxon>Eukaryota</taxon>
        <taxon>Metazoa</taxon>
        <taxon>Ecdysozoa</taxon>
        <taxon>Arthropoda</taxon>
        <taxon>Chelicerata</taxon>
        <taxon>Arachnida</taxon>
        <taxon>Acari</taxon>
        <taxon>Acariformes</taxon>
        <taxon>Sarcoptiformes</taxon>
        <taxon>Oribatida</taxon>
        <taxon>Brachypylina</taxon>
        <taxon>Oppioidea</taxon>
        <taxon>Oppiidae</taxon>
        <taxon>Oppiella</taxon>
    </lineage>
</organism>
<dbReference type="Gene3D" id="3.60.20.30">
    <property type="entry name" value="(Glycosyl)asparaginase"/>
    <property type="match status" value="1"/>
</dbReference>
<dbReference type="CDD" id="cd04514">
    <property type="entry name" value="Taspase1_like"/>
    <property type="match status" value="1"/>
</dbReference>
<gene>
    <name evidence="4" type="ORF">ONB1V03_LOCUS5729</name>
</gene>
<dbReference type="GO" id="GO:0051604">
    <property type="term" value="P:protein maturation"/>
    <property type="evidence" value="ECO:0007669"/>
    <property type="project" value="TreeGrafter"/>
</dbReference>
<dbReference type="PANTHER" id="PTHR10188:SF8">
    <property type="entry name" value="THREONINE ASPARTASE 1"/>
    <property type="match status" value="1"/>
</dbReference>
<dbReference type="AlphaFoldDB" id="A0A7R9LTD1"/>
<reference evidence="4" key="1">
    <citation type="submission" date="2020-11" db="EMBL/GenBank/DDBJ databases">
        <authorList>
            <person name="Tran Van P."/>
        </authorList>
    </citation>
    <scope>NUCLEOTIDE SEQUENCE</scope>
</reference>
<dbReference type="InterPro" id="IPR029055">
    <property type="entry name" value="Ntn_hydrolases_N"/>
</dbReference>
<dbReference type="GO" id="GO:0005737">
    <property type="term" value="C:cytoplasm"/>
    <property type="evidence" value="ECO:0007669"/>
    <property type="project" value="TreeGrafter"/>
</dbReference>
<accession>A0A7R9LTD1</accession>
<dbReference type="OrthoDB" id="77601at2759"/>
<name>A0A7R9LTD1_9ACAR</name>
<dbReference type="SUPFAM" id="SSF56235">
    <property type="entry name" value="N-terminal nucleophile aminohydrolases (Ntn hydrolases)"/>
    <property type="match status" value="1"/>
</dbReference>
<dbReference type="Pfam" id="PF01112">
    <property type="entry name" value="Asparaginase_2"/>
    <property type="match status" value="1"/>
</dbReference>
<evidence type="ECO:0000256" key="1">
    <source>
        <dbReference type="ARBA" id="ARBA00010872"/>
    </source>
</evidence>
<dbReference type="Proteomes" id="UP000728032">
    <property type="component" value="Unassembled WGS sequence"/>
</dbReference>
<evidence type="ECO:0000313" key="4">
    <source>
        <dbReference type="EMBL" id="CAD7646432.1"/>
    </source>
</evidence>
<evidence type="ECO:0000256" key="3">
    <source>
        <dbReference type="PIRSR" id="PIRSR600246-3"/>
    </source>
</evidence>
<dbReference type="PANTHER" id="PTHR10188">
    <property type="entry name" value="L-ASPARAGINASE"/>
    <property type="match status" value="1"/>
</dbReference>
<dbReference type="InterPro" id="IPR037464">
    <property type="entry name" value="Taspase1"/>
</dbReference>
<feature type="active site" description="Nucleophile" evidence="2">
    <location>
        <position position="115"/>
    </location>
</feature>
<dbReference type="GO" id="GO:0004298">
    <property type="term" value="F:threonine-type endopeptidase activity"/>
    <property type="evidence" value="ECO:0007669"/>
    <property type="project" value="InterPro"/>
</dbReference>
<evidence type="ECO:0000256" key="2">
    <source>
        <dbReference type="PIRSR" id="PIRSR600246-1"/>
    </source>
</evidence>
<evidence type="ECO:0008006" key="6">
    <source>
        <dbReference type="Google" id="ProtNLM"/>
    </source>
</evidence>
<keyword evidence="5" id="KW-1185">Reference proteome</keyword>